<accession>A0A3B0ZAV8</accession>
<gene>
    <name evidence="1" type="ORF">MNBD_GAMMA14-2306</name>
</gene>
<evidence type="ECO:0000313" key="1">
    <source>
        <dbReference type="EMBL" id="VAW78524.1"/>
    </source>
</evidence>
<sequence length="137" mass="14338">NLKLMKSVLQTFLKALLLASLVAIPVSASLASTAQAGKQLSTQDIAMVPCYHATQTQAAAGMQQAQAEKMPCTCNVYVDDCTSMDDGGCQHSMVSPLAALPAGAVKFPAMPRDQLMVVFQGSYTGLNVPPESPPPIV</sequence>
<organism evidence="1">
    <name type="scientific">hydrothermal vent metagenome</name>
    <dbReference type="NCBI Taxonomy" id="652676"/>
    <lineage>
        <taxon>unclassified sequences</taxon>
        <taxon>metagenomes</taxon>
        <taxon>ecological metagenomes</taxon>
    </lineage>
</organism>
<dbReference type="AlphaFoldDB" id="A0A3B0ZAV8"/>
<feature type="non-terminal residue" evidence="1">
    <location>
        <position position="1"/>
    </location>
</feature>
<reference evidence="1" key="1">
    <citation type="submission" date="2018-06" db="EMBL/GenBank/DDBJ databases">
        <authorList>
            <person name="Zhirakovskaya E."/>
        </authorList>
    </citation>
    <scope>NUCLEOTIDE SEQUENCE</scope>
</reference>
<protein>
    <submittedName>
        <fullName evidence="1">Uncharacterized protein</fullName>
    </submittedName>
</protein>
<name>A0A3B0ZAV8_9ZZZZ</name>
<dbReference type="EMBL" id="UOFM01000267">
    <property type="protein sequence ID" value="VAW78524.1"/>
    <property type="molecule type" value="Genomic_DNA"/>
</dbReference>
<proteinExistence type="predicted"/>